<reference evidence="2" key="1">
    <citation type="journal article" date="2014" name="Int. J. Syst. Evol. Microbiol.">
        <title>Complete genome sequence of Corynebacterium casei LMG S-19264T (=DSM 44701T), isolated from a smear-ripened cheese.</title>
        <authorList>
            <consortium name="US DOE Joint Genome Institute (JGI-PGF)"/>
            <person name="Walter F."/>
            <person name="Albersmeier A."/>
            <person name="Kalinowski J."/>
            <person name="Ruckert C."/>
        </authorList>
    </citation>
    <scope>NUCLEOTIDE SEQUENCE</scope>
    <source>
        <strain evidence="2">KCTC 32296</strain>
    </source>
</reference>
<evidence type="ECO:0000313" key="3">
    <source>
        <dbReference type="Proteomes" id="UP000662572"/>
    </source>
</evidence>
<name>A0A918UVS0_9CAUL</name>
<feature type="transmembrane region" description="Helical" evidence="1">
    <location>
        <begin position="61"/>
        <end position="82"/>
    </location>
</feature>
<keyword evidence="1" id="KW-1133">Transmembrane helix</keyword>
<feature type="transmembrane region" description="Helical" evidence="1">
    <location>
        <begin position="111"/>
        <end position="136"/>
    </location>
</feature>
<evidence type="ECO:0000313" key="2">
    <source>
        <dbReference type="EMBL" id="GGZ39095.1"/>
    </source>
</evidence>
<feature type="transmembrane region" description="Helical" evidence="1">
    <location>
        <begin position="142"/>
        <end position="161"/>
    </location>
</feature>
<comment type="caution">
    <text evidence="2">The sequence shown here is derived from an EMBL/GenBank/DDBJ whole genome shotgun (WGS) entry which is preliminary data.</text>
</comment>
<dbReference type="Proteomes" id="UP000662572">
    <property type="component" value="Unassembled WGS sequence"/>
</dbReference>
<dbReference type="RefSeq" id="WP_189487466.1">
    <property type="nucleotide sequence ID" value="NZ_BMZB01000004.1"/>
</dbReference>
<dbReference type="EMBL" id="BMZB01000004">
    <property type="protein sequence ID" value="GGZ39095.1"/>
    <property type="molecule type" value="Genomic_DNA"/>
</dbReference>
<keyword evidence="3" id="KW-1185">Reference proteome</keyword>
<accession>A0A918UVS0</accession>
<dbReference type="AlphaFoldDB" id="A0A918UVS0"/>
<proteinExistence type="predicted"/>
<protein>
    <submittedName>
        <fullName evidence="2">Uncharacterized protein</fullName>
    </submittedName>
</protein>
<keyword evidence="1" id="KW-0812">Transmembrane</keyword>
<organism evidence="2 3">
    <name type="scientific">Asticcacaulis endophyticus</name>
    <dbReference type="NCBI Taxonomy" id="1395890"/>
    <lineage>
        <taxon>Bacteria</taxon>
        <taxon>Pseudomonadati</taxon>
        <taxon>Pseudomonadota</taxon>
        <taxon>Alphaproteobacteria</taxon>
        <taxon>Caulobacterales</taxon>
        <taxon>Caulobacteraceae</taxon>
        <taxon>Asticcacaulis</taxon>
    </lineage>
</organism>
<feature type="transmembrane region" description="Helical" evidence="1">
    <location>
        <begin position="35"/>
        <end position="55"/>
    </location>
</feature>
<reference evidence="2" key="2">
    <citation type="submission" date="2020-09" db="EMBL/GenBank/DDBJ databases">
        <authorList>
            <person name="Sun Q."/>
            <person name="Kim S."/>
        </authorList>
    </citation>
    <scope>NUCLEOTIDE SEQUENCE</scope>
    <source>
        <strain evidence="2">KCTC 32296</strain>
    </source>
</reference>
<sequence length="190" mass="19884">MNWETAYQAGALALALAGAFALKAAWSKPGPKRPWFIILGWALFLVSAIMAAAMLGPVRGAFIALAIACAAGMSVAVSNYTIRVVKARAGRELALEPSDRKRVAWRGWIRGFLAGPMAGIAAMGVGLFVAICFPGAPQTRMVVGGVLVPFLWAGGMAWTLSDDKIIRAFAVLFGVAFLSLGAAFLKGTLA</sequence>
<feature type="transmembrane region" description="Helical" evidence="1">
    <location>
        <begin position="6"/>
        <end position="26"/>
    </location>
</feature>
<keyword evidence="1" id="KW-0472">Membrane</keyword>
<gene>
    <name evidence="2" type="ORF">GCM10011273_26880</name>
</gene>
<feature type="transmembrane region" description="Helical" evidence="1">
    <location>
        <begin position="168"/>
        <end position="185"/>
    </location>
</feature>
<evidence type="ECO:0000256" key="1">
    <source>
        <dbReference type="SAM" id="Phobius"/>
    </source>
</evidence>